<evidence type="ECO:0000313" key="2">
    <source>
        <dbReference type="Proteomes" id="UP000248326"/>
    </source>
</evidence>
<dbReference type="RefSeq" id="WP_110886276.1">
    <property type="nucleotide sequence ID" value="NZ_QJSX01000005.1"/>
</dbReference>
<sequence>MKWPLALLAPLFGGCFLLPPAERENGTVLLGVRIHYVMTSAAAFDFCPADRVGCSVPLGSVCFVQIDRAYFEKGTPWQKVNVVAHEVGHCLNLRRLGLSSGGFHDEGKRWGRYYADPSEGFAEAYARTYIRRCGLDLDSLGWMNRRGSCALPDPKSVTPTSVESLGL</sequence>
<proteinExistence type="predicted"/>
<dbReference type="EMBL" id="QJSX01000005">
    <property type="protein sequence ID" value="PYE54501.1"/>
    <property type="molecule type" value="Genomic_DNA"/>
</dbReference>
<name>A0A318SBC3_9DEIO</name>
<accession>A0A318SBC3</accession>
<comment type="caution">
    <text evidence="1">The sequence shown here is derived from an EMBL/GenBank/DDBJ whole genome shotgun (WGS) entry which is preliminary data.</text>
</comment>
<protein>
    <submittedName>
        <fullName evidence="1">Uncharacterized protein</fullName>
    </submittedName>
</protein>
<evidence type="ECO:0000313" key="1">
    <source>
        <dbReference type="EMBL" id="PYE54501.1"/>
    </source>
</evidence>
<reference evidence="1 2" key="1">
    <citation type="submission" date="2018-06" db="EMBL/GenBank/DDBJ databases">
        <title>Genomic Encyclopedia of Type Strains, Phase IV (KMG-IV): sequencing the most valuable type-strain genomes for metagenomic binning, comparative biology and taxonomic classification.</title>
        <authorList>
            <person name="Goeker M."/>
        </authorList>
    </citation>
    <scope>NUCLEOTIDE SEQUENCE [LARGE SCALE GENOMIC DNA]</scope>
    <source>
        <strain evidence="1 2">DSM 18048</strain>
    </source>
</reference>
<organism evidence="1 2">
    <name type="scientific">Deinococcus yavapaiensis KR-236</name>
    <dbReference type="NCBI Taxonomy" id="694435"/>
    <lineage>
        <taxon>Bacteria</taxon>
        <taxon>Thermotogati</taxon>
        <taxon>Deinococcota</taxon>
        <taxon>Deinococci</taxon>
        <taxon>Deinococcales</taxon>
        <taxon>Deinococcaceae</taxon>
        <taxon>Deinococcus</taxon>
    </lineage>
</organism>
<dbReference type="AlphaFoldDB" id="A0A318SBC3"/>
<keyword evidence="2" id="KW-1185">Reference proteome</keyword>
<dbReference type="OrthoDB" id="70193at2"/>
<dbReference type="Proteomes" id="UP000248326">
    <property type="component" value="Unassembled WGS sequence"/>
</dbReference>
<dbReference type="PROSITE" id="PS51257">
    <property type="entry name" value="PROKAR_LIPOPROTEIN"/>
    <property type="match status" value="1"/>
</dbReference>
<gene>
    <name evidence="1" type="ORF">DES52_105139</name>
</gene>